<accession>A0AAD4BCV6</accession>
<reference evidence="1" key="1">
    <citation type="submission" date="2019-10" db="EMBL/GenBank/DDBJ databases">
        <authorList>
            <consortium name="DOE Joint Genome Institute"/>
            <person name="Kuo A."/>
            <person name="Miyauchi S."/>
            <person name="Kiss E."/>
            <person name="Drula E."/>
            <person name="Kohler A."/>
            <person name="Sanchez-Garcia M."/>
            <person name="Andreopoulos B."/>
            <person name="Barry K.W."/>
            <person name="Bonito G."/>
            <person name="Buee M."/>
            <person name="Carver A."/>
            <person name="Chen C."/>
            <person name="Cichocki N."/>
            <person name="Clum A."/>
            <person name="Culley D."/>
            <person name="Crous P.W."/>
            <person name="Fauchery L."/>
            <person name="Girlanda M."/>
            <person name="Hayes R."/>
            <person name="Keri Z."/>
            <person name="LaButti K."/>
            <person name="Lipzen A."/>
            <person name="Lombard V."/>
            <person name="Magnuson J."/>
            <person name="Maillard F."/>
            <person name="Morin E."/>
            <person name="Murat C."/>
            <person name="Nolan M."/>
            <person name="Ohm R."/>
            <person name="Pangilinan J."/>
            <person name="Pereira M."/>
            <person name="Perotto S."/>
            <person name="Peter M."/>
            <person name="Riley R."/>
            <person name="Sitrit Y."/>
            <person name="Stielow B."/>
            <person name="Szollosi G."/>
            <person name="Zifcakova L."/>
            <person name="Stursova M."/>
            <person name="Spatafora J.W."/>
            <person name="Tedersoo L."/>
            <person name="Vaario L.-M."/>
            <person name="Yamada A."/>
            <person name="Yan M."/>
            <person name="Wang P."/>
            <person name="Xu J."/>
            <person name="Bruns T."/>
            <person name="Baldrian P."/>
            <person name="Vilgalys R."/>
            <person name="Henrissat B."/>
            <person name="Grigoriev I.V."/>
            <person name="Hibbett D."/>
            <person name="Nagy L.G."/>
            <person name="Martin F.M."/>
        </authorList>
    </citation>
    <scope>NUCLEOTIDE SEQUENCE</scope>
    <source>
        <strain evidence="1">BED1</strain>
    </source>
</reference>
<sequence length="117" mass="13102">MWQYESDSLNIVARTLKTGWFKHEDLIFFGLSTNYFKSGSSPSALGVRGSGHRVVMLLTVRWGGVCVIWNGEVTEWMDYWEATGQTGLDVMPRARGGAGGDSVDDDMHVSKWKRVDV</sequence>
<comment type="caution">
    <text evidence="1">The sequence shown here is derived from an EMBL/GenBank/DDBJ whole genome shotgun (WGS) entry which is preliminary data.</text>
</comment>
<evidence type="ECO:0000313" key="2">
    <source>
        <dbReference type="Proteomes" id="UP001194468"/>
    </source>
</evidence>
<protein>
    <submittedName>
        <fullName evidence="1">Uncharacterized protein</fullName>
    </submittedName>
</protein>
<dbReference type="EMBL" id="WHUW01000163">
    <property type="protein sequence ID" value="KAF8420009.1"/>
    <property type="molecule type" value="Genomic_DNA"/>
</dbReference>
<evidence type="ECO:0000313" key="1">
    <source>
        <dbReference type="EMBL" id="KAF8420009.1"/>
    </source>
</evidence>
<gene>
    <name evidence="1" type="ORF">L210DRAFT_3510575</name>
</gene>
<dbReference type="AlphaFoldDB" id="A0AAD4BCV6"/>
<keyword evidence="2" id="KW-1185">Reference proteome</keyword>
<name>A0AAD4BCV6_BOLED</name>
<dbReference type="Proteomes" id="UP001194468">
    <property type="component" value="Unassembled WGS sequence"/>
</dbReference>
<proteinExistence type="predicted"/>
<organism evidence="1 2">
    <name type="scientific">Boletus edulis BED1</name>
    <dbReference type="NCBI Taxonomy" id="1328754"/>
    <lineage>
        <taxon>Eukaryota</taxon>
        <taxon>Fungi</taxon>
        <taxon>Dikarya</taxon>
        <taxon>Basidiomycota</taxon>
        <taxon>Agaricomycotina</taxon>
        <taxon>Agaricomycetes</taxon>
        <taxon>Agaricomycetidae</taxon>
        <taxon>Boletales</taxon>
        <taxon>Boletineae</taxon>
        <taxon>Boletaceae</taxon>
        <taxon>Boletoideae</taxon>
        <taxon>Boletus</taxon>
    </lineage>
</organism>
<feature type="non-terminal residue" evidence="1">
    <location>
        <position position="117"/>
    </location>
</feature>
<reference evidence="1" key="2">
    <citation type="journal article" date="2020" name="Nat. Commun.">
        <title>Large-scale genome sequencing of mycorrhizal fungi provides insights into the early evolution of symbiotic traits.</title>
        <authorList>
            <person name="Miyauchi S."/>
            <person name="Kiss E."/>
            <person name="Kuo A."/>
            <person name="Drula E."/>
            <person name="Kohler A."/>
            <person name="Sanchez-Garcia M."/>
            <person name="Morin E."/>
            <person name="Andreopoulos B."/>
            <person name="Barry K.W."/>
            <person name="Bonito G."/>
            <person name="Buee M."/>
            <person name="Carver A."/>
            <person name="Chen C."/>
            <person name="Cichocki N."/>
            <person name="Clum A."/>
            <person name="Culley D."/>
            <person name="Crous P.W."/>
            <person name="Fauchery L."/>
            <person name="Girlanda M."/>
            <person name="Hayes R.D."/>
            <person name="Keri Z."/>
            <person name="LaButti K."/>
            <person name="Lipzen A."/>
            <person name="Lombard V."/>
            <person name="Magnuson J."/>
            <person name="Maillard F."/>
            <person name="Murat C."/>
            <person name="Nolan M."/>
            <person name="Ohm R.A."/>
            <person name="Pangilinan J."/>
            <person name="Pereira M.F."/>
            <person name="Perotto S."/>
            <person name="Peter M."/>
            <person name="Pfister S."/>
            <person name="Riley R."/>
            <person name="Sitrit Y."/>
            <person name="Stielow J.B."/>
            <person name="Szollosi G."/>
            <person name="Zifcakova L."/>
            <person name="Stursova M."/>
            <person name="Spatafora J.W."/>
            <person name="Tedersoo L."/>
            <person name="Vaario L.M."/>
            <person name="Yamada A."/>
            <person name="Yan M."/>
            <person name="Wang P."/>
            <person name="Xu J."/>
            <person name="Bruns T."/>
            <person name="Baldrian P."/>
            <person name="Vilgalys R."/>
            <person name="Dunand C."/>
            <person name="Henrissat B."/>
            <person name="Grigoriev I.V."/>
            <person name="Hibbett D."/>
            <person name="Nagy L.G."/>
            <person name="Martin F.M."/>
        </authorList>
    </citation>
    <scope>NUCLEOTIDE SEQUENCE</scope>
    <source>
        <strain evidence="1">BED1</strain>
    </source>
</reference>